<evidence type="ECO:0000256" key="2">
    <source>
        <dbReference type="ARBA" id="ARBA00023125"/>
    </source>
</evidence>
<dbReference type="InterPro" id="IPR012318">
    <property type="entry name" value="HTH_CRP"/>
</dbReference>
<keyword evidence="2" id="KW-0238">DNA-binding</keyword>
<dbReference type="SMART" id="SM00100">
    <property type="entry name" value="cNMP"/>
    <property type="match status" value="1"/>
</dbReference>
<evidence type="ECO:0000313" key="6">
    <source>
        <dbReference type="Proteomes" id="UP000676246"/>
    </source>
</evidence>
<dbReference type="EMBL" id="JAGQDD010000001">
    <property type="protein sequence ID" value="MBQ0928890.1"/>
    <property type="molecule type" value="Genomic_DNA"/>
</dbReference>
<dbReference type="SUPFAM" id="SSF46785">
    <property type="entry name" value="Winged helix' DNA-binding domain"/>
    <property type="match status" value="1"/>
</dbReference>
<accession>A0A941B9L9</accession>
<dbReference type="Pfam" id="PF13545">
    <property type="entry name" value="HTH_Crp_2"/>
    <property type="match status" value="1"/>
</dbReference>
<comment type="caution">
    <text evidence="5">The sequence shown here is derived from an EMBL/GenBank/DDBJ whole genome shotgun (WGS) entry which is preliminary data.</text>
</comment>
<keyword evidence="6" id="KW-1185">Reference proteome</keyword>
<dbReference type="CDD" id="cd00038">
    <property type="entry name" value="CAP_ED"/>
    <property type="match status" value="1"/>
</dbReference>
<keyword evidence="3" id="KW-0804">Transcription</keyword>
<dbReference type="GO" id="GO:0003677">
    <property type="term" value="F:DNA binding"/>
    <property type="evidence" value="ECO:0007669"/>
    <property type="project" value="UniProtKB-KW"/>
</dbReference>
<dbReference type="Proteomes" id="UP000676246">
    <property type="component" value="Unassembled WGS sequence"/>
</dbReference>
<sequence length="238" mass="26213">MDRTFPEAATPHDPLEAFLRSAGWSRALTSEQLSVVLAHTEQRRCDSGQWVLRAGEVVEHWCGVVEGFAKMSVASADGKVSTLTGVCAGAWFGEGSLMKHEARRYDVYALRPLRLALVPRAIFEWLRHTSIPFNHCLQDLLNARLAHFIGTLSDDRLLDTDARVARALAGLYDEDLYPGTGSHLDIDQREVGLLANVSRQRAHVALHRLQAQGVLSLARRGLTVLDLCALRRAATAPG</sequence>
<name>A0A941B9L9_9BURK</name>
<dbReference type="PROSITE" id="PS50042">
    <property type="entry name" value="CNMP_BINDING_3"/>
    <property type="match status" value="1"/>
</dbReference>
<proteinExistence type="predicted"/>
<dbReference type="PANTHER" id="PTHR24567:SF68">
    <property type="entry name" value="DNA-BINDING TRANSCRIPTIONAL DUAL REGULATOR CRP"/>
    <property type="match status" value="1"/>
</dbReference>
<dbReference type="PANTHER" id="PTHR24567">
    <property type="entry name" value="CRP FAMILY TRANSCRIPTIONAL REGULATORY PROTEIN"/>
    <property type="match status" value="1"/>
</dbReference>
<organism evidence="5 6">
    <name type="scientific">Ideonella alba</name>
    <dbReference type="NCBI Taxonomy" id="2824118"/>
    <lineage>
        <taxon>Bacteria</taxon>
        <taxon>Pseudomonadati</taxon>
        <taxon>Pseudomonadota</taxon>
        <taxon>Betaproteobacteria</taxon>
        <taxon>Burkholderiales</taxon>
        <taxon>Sphaerotilaceae</taxon>
        <taxon>Ideonella</taxon>
    </lineage>
</organism>
<evidence type="ECO:0000313" key="5">
    <source>
        <dbReference type="EMBL" id="MBQ0928890.1"/>
    </source>
</evidence>
<protein>
    <submittedName>
        <fullName evidence="5">Crp/Fnr family transcriptional regulator</fullName>
    </submittedName>
</protein>
<dbReference type="AlphaFoldDB" id="A0A941B9L9"/>
<dbReference type="InterPro" id="IPR014710">
    <property type="entry name" value="RmlC-like_jellyroll"/>
</dbReference>
<evidence type="ECO:0000259" key="4">
    <source>
        <dbReference type="PROSITE" id="PS50042"/>
    </source>
</evidence>
<feature type="domain" description="Cyclic nucleotide-binding" evidence="4">
    <location>
        <begin position="24"/>
        <end position="126"/>
    </location>
</feature>
<dbReference type="InterPro" id="IPR036388">
    <property type="entry name" value="WH-like_DNA-bd_sf"/>
</dbReference>
<evidence type="ECO:0000256" key="1">
    <source>
        <dbReference type="ARBA" id="ARBA00023015"/>
    </source>
</evidence>
<dbReference type="InterPro" id="IPR018490">
    <property type="entry name" value="cNMP-bd_dom_sf"/>
</dbReference>
<dbReference type="Gene3D" id="1.10.10.10">
    <property type="entry name" value="Winged helix-like DNA-binding domain superfamily/Winged helix DNA-binding domain"/>
    <property type="match status" value="1"/>
</dbReference>
<dbReference type="InterPro" id="IPR050397">
    <property type="entry name" value="Env_Response_Regulators"/>
</dbReference>
<dbReference type="SUPFAM" id="SSF51206">
    <property type="entry name" value="cAMP-binding domain-like"/>
    <property type="match status" value="1"/>
</dbReference>
<evidence type="ECO:0000256" key="3">
    <source>
        <dbReference type="ARBA" id="ARBA00023163"/>
    </source>
</evidence>
<dbReference type="InterPro" id="IPR000595">
    <property type="entry name" value="cNMP-bd_dom"/>
</dbReference>
<gene>
    <name evidence="5" type="ORF">KAK03_00230</name>
</gene>
<reference evidence="5 6" key="1">
    <citation type="submission" date="2021-04" db="EMBL/GenBank/DDBJ databases">
        <title>The genome sequence of Ideonella sp. 3Y2.</title>
        <authorList>
            <person name="Liu Y."/>
        </authorList>
    </citation>
    <scope>NUCLEOTIDE SEQUENCE [LARGE SCALE GENOMIC DNA]</scope>
    <source>
        <strain evidence="5 6">3Y2</strain>
    </source>
</reference>
<dbReference type="InterPro" id="IPR036390">
    <property type="entry name" value="WH_DNA-bd_sf"/>
</dbReference>
<dbReference type="GO" id="GO:0005829">
    <property type="term" value="C:cytosol"/>
    <property type="evidence" value="ECO:0007669"/>
    <property type="project" value="TreeGrafter"/>
</dbReference>
<dbReference type="GO" id="GO:0003700">
    <property type="term" value="F:DNA-binding transcription factor activity"/>
    <property type="evidence" value="ECO:0007669"/>
    <property type="project" value="TreeGrafter"/>
</dbReference>
<dbReference type="Pfam" id="PF00027">
    <property type="entry name" value="cNMP_binding"/>
    <property type="match status" value="1"/>
</dbReference>
<dbReference type="RefSeq" id="WP_210851007.1">
    <property type="nucleotide sequence ID" value="NZ_JAGQDD010000001.1"/>
</dbReference>
<keyword evidence="1" id="KW-0805">Transcription regulation</keyword>
<dbReference type="Gene3D" id="2.60.120.10">
    <property type="entry name" value="Jelly Rolls"/>
    <property type="match status" value="1"/>
</dbReference>